<dbReference type="PANTHER" id="PTHR30636">
    <property type="entry name" value="UPF0701 PROTEIN YICC"/>
    <property type="match status" value="1"/>
</dbReference>
<evidence type="ECO:0000256" key="5">
    <source>
        <dbReference type="ARBA" id="ARBA00035648"/>
    </source>
</evidence>
<evidence type="ECO:0000256" key="4">
    <source>
        <dbReference type="ARBA" id="ARBA00022801"/>
    </source>
</evidence>
<keyword evidence="9" id="KW-1185">Reference proteome</keyword>
<proteinExistence type="inferred from homology"/>
<evidence type="ECO:0000313" key="9">
    <source>
        <dbReference type="Proteomes" id="UP000326837"/>
    </source>
</evidence>
<dbReference type="PANTHER" id="PTHR30636:SF3">
    <property type="entry name" value="UPF0701 PROTEIN YICC"/>
    <property type="match status" value="1"/>
</dbReference>
<protein>
    <submittedName>
        <fullName evidence="8">UPF0701 protein YloC</fullName>
    </submittedName>
</protein>
<name>A0A5K7XE00_9BACT</name>
<keyword evidence="3" id="KW-0255">Endonuclease</keyword>
<organism evidence="8 9">
    <name type="scientific">Lacipirellula parvula</name>
    <dbReference type="NCBI Taxonomy" id="2650471"/>
    <lineage>
        <taxon>Bacteria</taxon>
        <taxon>Pseudomonadati</taxon>
        <taxon>Planctomycetota</taxon>
        <taxon>Planctomycetia</taxon>
        <taxon>Pirellulales</taxon>
        <taxon>Lacipirellulaceae</taxon>
        <taxon>Lacipirellula</taxon>
    </lineage>
</organism>
<dbReference type="EMBL" id="AP021861">
    <property type="protein sequence ID" value="BBO32473.1"/>
    <property type="molecule type" value="Genomic_DNA"/>
</dbReference>
<dbReference type="InterPro" id="IPR013527">
    <property type="entry name" value="YicC-like_N"/>
</dbReference>
<evidence type="ECO:0000259" key="7">
    <source>
        <dbReference type="Pfam" id="PF08340"/>
    </source>
</evidence>
<keyword evidence="4" id="KW-0378">Hydrolase</keyword>
<dbReference type="GO" id="GO:0004521">
    <property type="term" value="F:RNA endonuclease activity"/>
    <property type="evidence" value="ECO:0007669"/>
    <property type="project" value="InterPro"/>
</dbReference>
<dbReference type="GO" id="GO:0016787">
    <property type="term" value="F:hydrolase activity"/>
    <property type="evidence" value="ECO:0007669"/>
    <property type="project" value="UniProtKB-KW"/>
</dbReference>
<evidence type="ECO:0000259" key="6">
    <source>
        <dbReference type="Pfam" id="PF03755"/>
    </source>
</evidence>
<evidence type="ECO:0000313" key="8">
    <source>
        <dbReference type="EMBL" id="BBO32473.1"/>
    </source>
</evidence>
<dbReference type="Pfam" id="PF08340">
    <property type="entry name" value="YicC-like_C"/>
    <property type="match status" value="1"/>
</dbReference>
<comment type="cofactor">
    <cofactor evidence="1">
        <name>a divalent metal cation</name>
        <dbReference type="ChEBI" id="CHEBI:60240"/>
    </cofactor>
</comment>
<dbReference type="Proteomes" id="UP000326837">
    <property type="component" value="Chromosome"/>
</dbReference>
<dbReference type="KEGG" id="lpav:PLANPX_2085"/>
<gene>
    <name evidence="8" type="ORF">PLANPX_2085</name>
</gene>
<accession>A0A5K7XE00</accession>
<evidence type="ECO:0000256" key="3">
    <source>
        <dbReference type="ARBA" id="ARBA00022759"/>
    </source>
</evidence>
<comment type="similarity">
    <text evidence="5">Belongs to the YicC/YloC family.</text>
</comment>
<feature type="domain" description="Endoribonuclease YicC-like N-terminal" evidence="6">
    <location>
        <begin position="4"/>
        <end position="157"/>
    </location>
</feature>
<dbReference type="RefSeq" id="WP_232536346.1">
    <property type="nucleotide sequence ID" value="NZ_AP021861.1"/>
</dbReference>
<feature type="domain" description="Endoribonuclease YicC-like C-terminal" evidence="7">
    <location>
        <begin position="174"/>
        <end position="295"/>
    </location>
</feature>
<dbReference type="Pfam" id="PF03755">
    <property type="entry name" value="YicC-like_N"/>
    <property type="match status" value="1"/>
</dbReference>
<reference evidence="9" key="1">
    <citation type="submission" date="2019-10" db="EMBL/GenBank/DDBJ databases">
        <title>Lacipirellula parvula gen. nov., sp. nov., representing a lineage of planctomycetes widespread in freshwater anoxic habitats, and description of the family Lacipirellulaceae.</title>
        <authorList>
            <person name="Dedysh S.N."/>
            <person name="Kulichevskaya I.S."/>
            <person name="Beletsky A.V."/>
            <person name="Rakitin A.L."/>
            <person name="Mardanov A.V."/>
            <person name="Ivanova A.A."/>
            <person name="Saltykova V.X."/>
            <person name="Rijpstra W.I.C."/>
            <person name="Sinninghe Damste J.S."/>
            <person name="Ravin N.V."/>
        </authorList>
    </citation>
    <scope>NUCLEOTIDE SEQUENCE [LARGE SCALE GENOMIC DNA]</scope>
    <source>
        <strain evidence="9">PX69</strain>
    </source>
</reference>
<dbReference type="InterPro" id="IPR013551">
    <property type="entry name" value="YicC-like_C"/>
</dbReference>
<evidence type="ECO:0000256" key="1">
    <source>
        <dbReference type="ARBA" id="ARBA00001968"/>
    </source>
</evidence>
<sequence>MPLLSMTGFGDARDERDDHAITAEVRTINNRHFKLNLRTTDGYAALDSRIEAVVREYVRRGTVNVNLRIRHMSDAEDYRVNVAVLENYVDQLQKVAAKRHLAEDIRLESLADLPGVIEQLSSEASDAEEVWPLLEPTLRASLEALTTMRTAEGAALAADLTAQCHTVETSLAAIAARSPQVVEGYRQRLQDRVGEVLAKFNASIEPIDVVREICVFADRSDISEEIVRLRSHLAQFSQALQAAESAGRKLEFICQEMGRETNTIGSKANDAEISHEVVEIKTALERIREQIQNVE</sequence>
<dbReference type="InterPro" id="IPR005229">
    <property type="entry name" value="YicC/YloC-like"/>
</dbReference>
<evidence type="ECO:0000256" key="2">
    <source>
        <dbReference type="ARBA" id="ARBA00022722"/>
    </source>
</evidence>
<dbReference type="NCBIfam" id="TIGR00255">
    <property type="entry name" value="YicC/YloC family endoribonuclease"/>
    <property type="match status" value="1"/>
</dbReference>
<dbReference type="AlphaFoldDB" id="A0A5K7XE00"/>
<keyword evidence="2" id="KW-0540">Nuclease</keyword>